<evidence type="ECO:0000256" key="2">
    <source>
        <dbReference type="ARBA" id="ARBA00022618"/>
    </source>
</evidence>
<keyword evidence="8" id="KW-0131">Cell cycle</keyword>
<protein>
    <submittedName>
        <fullName evidence="10">Septation ring formation regulator EzrA</fullName>
    </submittedName>
</protein>
<evidence type="ECO:0000256" key="1">
    <source>
        <dbReference type="ARBA" id="ARBA00004162"/>
    </source>
</evidence>
<proteinExistence type="predicted"/>
<keyword evidence="3 9" id="KW-0812">Transmembrane</keyword>
<evidence type="ECO:0000256" key="6">
    <source>
        <dbReference type="ARBA" id="ARBA00023136"/>
    </source>
</evidence>
<evidence type="ECO:0000313" key="11">
    <source>
        <dbReference type="Proteomes" id="UP001281447"/>
    </source>
</evidence>
<evidence type="ECO:0000256" key="7">
    <source>
        <dbReference type="ARBA" id="ARBA00023210"/>
    </source>
</evidence>
<evidence type="ECO:0000256" key="4">
    <source>
        <dbReference type="ARBA" id="ARBA00022989"/>
    </source>
</evidence>
<keyword evidence="11" id="KW-1185">Reference proteome</keyword>
<sequence>MGYIVGAILLIITLLIIGLILRKKIYDEVDRQDEWKLDIMNRNVAAEISRIKKVEFIGRNPG</sequence>
<accession>A0ABU5CEJ1</accession>
<keyword evidence="7" id="KW-0717">Septation</keyword>
<gene>
    <name evidence="10" type="ORF">RWE15_25250</name>
</gene>
<comment type="subcellular location">
    <subcellularLocation>
        <location evidence="1">Cell membrane</location>
        <topology evidence="1">Single-pass membrane protein</topology>
    </subcellularLocation>
</comment>
<keyword evidence="5" id="KW-0175">Coiled coil</keyword>
<keyword evidence="4 9" id="KW-1133">Transmembrane helix</keyword>
<dbReference type="Pfam" id="PF06160">
    <property type="entry name" value="EzrA"/>
    <property type="match status" value="1"/>
</dbReference>
<reference evidence="10 11" key="1">
    <citation type="submission" date="2023-10" db="EMBL/GenBank/DDBJ databases">
        <title>Virgibacillus halophilus 5B73C genome.</title>
        <authorList>
            <person name="Miliotis G."/>
            <person name="Sengupta P."/>
            <person name="Hameed A."/>
            <person name="Chuvochina M."/>
            <person name="Mcdonagh F."/>
            <person name="Simpson A.C."/>
            <person name="Singh N.K."/>
            <person name="Rekha P.D."/>
            <person name="Raman K."/>
            <person name="Hugenholtz P."/>
            <person name="Venkateswaran K."/>
        </authorList>
    </citation>
    <scope>NUCLEOTIDE SEQUENCE [LARGE SCALE GENOMIC DNA]</scope>
    <source>
        <strain evidence="10 11">5B73C</strain>
    </source>
</reference>
<feature type="transmembrane region" description="Helical" evidence="9">
    <location>
        <begin position="6"/>
        <end position="22"/>
    </location>
</feature>
<dbReference type="InterPro" id="IPR010379">
    <property type="entry name" value="EzrA"/>
</dbReference>
<evidence type="ECO:0000256" key="5">
    <source>
        <dbReference type="ARBA" id="ARBA00023054"/>
    </source>
</evidence>
<comment type="caution">
    <text evidence="10">The sequence shown here is derived from an EMBL/GenBank/DDBJ whole genome shotgun (WGS) entry which is preliminary data.</text>
</comment>
<evidence type="ECO:0000256" key="9">
    <source>
        <dbReference type="SAM" id="Phobius"/>
    </source>
</evidence>
<evidence type="ECO:0000313" key="10">
    <source>
        <dbReference type="EMBL" id="MDY0396982.1"/>
    </source>
</evidence>
<organism evidence="10 11">
    <name type="scientific">Tigheibacillus halophilus</name>
    <dbReference type="NCBI Taxonomy" id="361280"/>
    <lineage>
        <taxon>Bacteria</taxon>
        <taxon>Bacillati</taxon>
        <taxon>Bacillota</taxon>
        <taxon>Bacilli</taxon>
        <taxon>Bacillales</taxon>
        <taxon>Bacillaceae</taxon>
        <taxon>Tigheibacillus</taxon>
    </lineage>
</organism>
<name>A0ABU5CEJ1_9BACI</name>
<keyword evidence="2" id="KW-0132">Cell division</keyword>
<dbReference type="Proteomes" id="UP001281447">
    <property type="component" value="Unassembled WGS sequence"/>
</dbReference>
<keyword evidence="6 9" id="KW-0472">Membrane</keyword>
<evidence type="ECO:0000256" key="3">
    <source>
        <dbReference type="ARBA" id="ARBA00022692"/>
    </source>
</evidence>
<dbReference type="EMBL" id="JAWDIP010000004">
    <property type="protein sequence ID" value="MDY0396982.1"/>
    <property type="molecule type" value="Genomic_DNA"/>
</dbReference>
<evidence type="ECO:0000256" key="8">
    <source>
        <dbReference type="ARBA" id="ARBA00023306"/>
    </source>
</evidence>